<comment type="caution">
    <text evidence="1">The sequence shown here is derived from an EMBL/GenBank/DDBJ whole genome shotgun (WGS) entry which is preliminary data.</text>
</comment>
<dbReference type="AlphaFoldDB" id="A0AAW6AHD8"/>
<evidence type="ECO:0000313" key="2">
    <source>
        <dbReference type="Proteomes" id="UP001212741"/>
    </source>
</evidence>
<reference evidence="1" key="1">
    <citation type="submission" date="2023-01" db="EMBL/GenBank/DDBJ databases">
        <title>Human gut microbiome strain richness.</title>
        <authorList>
            <person name="Chen-Liaw A."/>
        </authorList>
    </citation>
    <scope>NUCLEOTIDE SEQUENCE</scope>
    <source>
        <strain evidence="1">D54st1_D6_D54t1_190329</strain>
    </source>
</reference>
<name>A0AAW6AHD8_9ACTN</name>
<protein>
    <submittedName>
        <fullName evidence="1">Uncharacterized protein</fullName>
    </submittedName>
</protein>
<organism evidence="1 2">
    <name type="scientific">Collinsella aerofaciens</name>
    <dbReference type="NCBI Taxonomy" id="74426"/>
    <lineage>
        <taxon>Bacteria</taxon>
        <taxon>Bacillati</taxon>
        <taxon>Actinomycetota</taxon>
        <taxon>Coriobacteriia</taxon>
        <taxon>Coriobacteriales</taxon>
        <taxon>Coriobacteriaceae</taxon>
        <taxon>Collinsella</taxon>
    </lineage>
</organism>
<dbReference type="Proteomes" id="UP001212741">
    <property type="component" value="Unassembled WGS sequence"/>
</dbReference>
<dbReference type="EMBL" id="JAQLEC010000002">
    <property type="protein sequence ID" value="MDB1838218.1"/>
    <property type="molecule type" value="Genomic_DNA"/>
</dbReference>
<sequence length="92" mass="10389">MAAKRPEGALEFEFDGKKYQINKKAIQSMKVQRAMAYDGIPEKMHEVWDAMDEIFDGKTVEYMDALGEDGQDCSAERWGAFFQAAMEAAAKN</sequence>
<gene>
    <name evidence="1" type="ORF">PMW86_01215</name>
</gene>
<evidence type="ECO:0000313" key="1">
    <source>
        <dbReference type="EMBL" id="MDB1838218.1"/>
    </source>
</evidence>
<accession>A0AAW6AHD8</accession>
<dbReference type="RefSeq" id="WP_195520575.1">
    <property type="nucleotide sequence ID" value="NZ_JADNPG010000003.1"/>
</dbReference>
<proteinExistence type="predicted"/>